<dbReference type="PANTHER" id="PTHR16501">
    <property type="entry name" value="TRANSPORT AND GOLGI ORGANIZATION PROTEIN 11"/>
    <property type="match status" value="1"/>
</dbReference>
<feature type="domain" description="Mff-like" evidence="11">
    <location>
        <begin position="63"/>
        <end position="340"/>
    </location>
</feature>
<dbReference type="Pfam" id="PF05644">
    <property type="entry name" value="Miff"/>
    <property type="match status" value="1"/>
</dbReference>
<evidence type="ECO:0000256" key="4">
    <source>
        <dbReference type="ARBA" id="ARBA00022989"/>
    </source>
</evidence>
<dbReference type="PANTHER" id="PTHR16501:SF16">
    <property type="entry name" value="MITOCHONDRIAL FISSION FACTOR"/>
    <property type="match status" value="1"/>
</dbReference>
<dbReference type="PROSITE" id="PS51257">
    <property type="entry name" value="PROKAR_LIPOPROTEIN"/>
    <property type="match status" value="1"/>
</dbReference>
<evidence type="ECO:0000256" key="7">
    <source>
        <dbReference type="ARBA" id="ARBA00023136"/>
    </source>
</evidence>
<keyword evidence="8 9" id="KW-0576">Peroxisome</keyword>
<comment type="function">
    <text evidence="9">Plays a role in mitochondrial and peroxisomal fission. Promotes the recruitment and association of the fission mediator dynamin-related protein 1 (DNM1L) to the mitochondrial surface.</text>
</comment>
<keyword evidence="2 9" id="KW-0812">Transmembrane</keyword>
<dbReference type="OMA" id="ENEICLS"/>
<keyword evidence="7 9" id="KW-0472">Membrane</keyword>
<evidence type="ECO:0000313" key="13">
    <source>
        <dbReference type="Proteomes" id="UP000287033"/>
    </source>
</evidence>
<dbReference type="GO" id="GO:0000266">
    <property type="term" value="P:mitochondrial fission"/>
    <property type="evidence" value="ECO:0007669"/>
    <property type="project" value="UniProtKB-UniRule"/>
</dbReference>
<evidence type="ECO:0000256" key="6">
    <source>
        <dbReference type="ARBA" id="ARBA00023128"/>
    </source>
</evidence>
<dbReference type="AlphaFoldDB" id="A0A401S1V1"/>
<dbReference type="InterPro" id="IPR008518">
    <property type="entry name" value="Mff/Tango-11"/>
</dbReference>
<evidence type="ECO:0000313" key="12">
    <source>
        <dbReference type="EMBL" id="GCC24352.1"/>
    </source>
</evidence>
<feature type="coiled-coil region" evidence="10">
    <location>
        <begin position="292"/>
        <end position="319"/>
    </location>
</feature>
<comment type="subcellular location">
    <subcellularLocation>
        <location evidence="9">Mitochondrion outer membrane</location>
        <topology evidence="9">Single-pass type IV membrane protein</topology>
    </subcellularLocation>
    <subcellularLocation>
        <location evidence="9">Peroxisome</location>
    </subcellularLocation>
</comment>
<proteinExistence type="inferred from homology"/>
<comment type="caution">
    <text evidence="12">The sequence shown here is derived from an EMBL/GenBank/DDBJ whole genome shotgun (WGS) entry which is preliminary data.</text>
</comment>
<dbReference type="GO" id="GO:0006626">
    <property type="term" value="P:protein targeting to mitochondrion"/>
    <property type="evidence" value="ECO:0007669"/>
    <property type="project" value="TreeGrafter"/>
</dbReference>
<dbReference type="GO" id="GO:0090314">
    <property type="term" value="P:positive regulation of protein targeting to membrane"/>
    <property type="evidence" value="ECO:0007669"/>
    <property type="project" value="UniProtKB-UniRule"/>
</dbReference>
<gene>
    <name evidence="12" type="ORF">chiPu_0002752</name>
</gene>
<dbReference type="STRING" id="137246.A0A401S1V1"/>
<evidence type="ECO:0000256" key="3">
    <source>
        <dbReference type="ARBA" id="ARBA00022787"/>
    </source>
</evidence>
<name>A0A401S1V1_CHIPU</name>
<evidence type="ECO:0000256" key="8">
    <source>
        <dbReference type="ARBA" id="ARBA00023140"/>
    </source>
</evidence>
<accession>A0A401S1V1</accession>
<keyword evidence="5 10" id="KW-0175">Coiled coil</keyword>
<evidence type="ECO:0000256" key="9">
    <source>
        <dbReference type="RuleBase" id="RU368040"/>
    </source>
</evidence>
<evidence type="ECO:0000256" key="1">
    <source>
        <dbReference type="ARBA" id="ARBA00009806"/>
    </source>
</evidence>
<dbReference type="EMBL" id="BEZZ01000055">
    <property type="protein sequence ID" value="GCC24352.1"/>
    <property type="molecule type" value="Genomic_DNA"/>
</dbReference>
<dbReference type="InterPro" id="IPR039433">
    <property type="entry name" value="Mff-like_dom"/>
</dbReference>
<dbReference type="OrthoDB" id="5986838at2759"/>
<dbReference type="GO" id="GO:0090141">
    <property type="term" value="P:positive regulation of mitochondrial fission"/>
    <property type="evidence" value="ECO:0007669"/>
    <property type="project" value="UniProtKB-UniRule"/>
</dbReference>
<comment type="similarity">
    <text evidence="1 9">Belongs to the Tango11 family.</text>
</comment>
<protein>
    <recommendedName>
        <fullName evidence="9">Mitochondrial fission factor</fullName>
    </recommendedName>
</protein>
<evidence type="ECO:0000256" key="10">
    <source>
        <dbReference type="SAM" id="Coils"/>
    </source>
</evidence>
<keyword evidence="3 9" id="KW-1000">Mitochondrion outer membrane</keyword>
<feature type="transmembrane region" description="Helical" evidence="9">
    <location>
        <begin position="321"/>
        <end position="339"/>
    </location>
</feature>
<dbReference type="GO" id="GO:0005777">
    <property type="term" value="C:peroxisome"/>
    <property type="evidence" value="ECO:0007669"/>
    <property type="project" value="UniProtKB-SubCell"/>
</dbReference>
<reference evidence="12 13" key="1">
    <citation type="journal article" date="2018" name="Nat. Ecol. Evol.">
        <title>Shark genomes provide insights into elasmobranch evolution and the origin of vertebrates.</title>
        <authorList>
            <person name="Hara Y"/>
            <person name="Yamaguchi K"/>
            <person name="Onimaru K"/>
            <person name="Kadota M"/>
            <person name="Koyanagi M"/>
            <person name="Keeley SD"/>
            <person name="Tatsumi K"/>
            <person name="Tanaka K"/>
            <person name="Motone F"/>
            <person name="Kageyama Y"/>
            <person name="Nozu R"/>
            <person name="Adachi N"/>
            <person name="Nishimura O"/>
            <person name="Nakagawa R"/>
            <person name="Tanegashima C"/>
            <person name="Kiyatake I"/>
            <person name="Matsumoto R"/>
            <person name="Murakumo K"/>
            <person name="Nishida K"/>
            <person name="Terakita A"/>
            <person name="Kuratani S"/>
            <person name="Sato K"/>
            <person name="Hyodo S Kuraku.S."/>
        </authorList>
    </citation>
    <scope>NUCLEOTIDE SEQUENCE [LARGE SCALE GENOMIC DNA]</scope>
</reference>
<keyword evidence="6 9" id="KW-0496">Mitochondrion</keyword>
<keyword evidence="13" id="KW-1185">Reference proteome</keyword>
<organism evidence="12 13">
    <name type="scientific">Chiloscyllium punctatum</name>
    <name type="common">Brownbanded bambooshark</name>
    <name type="synonym">Hemiscyllium punctatum</name>
    <dbReference type="NCBI Taxonomy" id="137246"/>
    <lineage>
        <taxon>Eukaryota</taxon>
        <taxon>Metazoa</taxon>
        <taxon>Chordata</taxon>
        <taxon>Craniata</taxon>
        <taxon>Vertebrata</taxon>
        <taxon>Chondrichthyes</taxon>
        <taxon>Elasmobranchii</taxon>
        <taxon>Galeomorphii</taxon>
        <taxon>Galeoidea</taxon>
        <taxon>Orectolobiformes</taxon>
        <taxon>Hemiscylliidae</taxon>
        <taxon>Chiloscyllium</taxon>
    </lineage>
</organism>
<evidence type="ECO:0000256" key="2">
    <source>
        <dbReference type="ARBA" id="ARBA00022692"/>
    </source>
</evidence>
<dbReference type="GO" id="GO:0005741">
    <property type="term" value="C:mitochondrial outer membrane"/>
    <property type="evidence" value="ECO:0007669"/>
    <property type="project" value="UniProtKB-SubCell"/>
</dbReference>
<evidence type="ECO:0000259" key="11">
    <source>
        <dbReference type="Pfam" id="PF05644"/>
    </source>
</evidence>
<dbReference type="Proteomes" id="UP000287033">
    <property type="component" value="Unassembled WGS sequence"/>
</dbReference>
<evidence type="ECO:0000256" key="5">
    <source>
        <dbReference type="ARBA" id="ARBA00023054"/>
    </source>
</evidence>
<sequence>MPRGDADPIGSSQVGVGCVTSATRNGADEMMFVRLSKVVRAAMTEPVFAAPSDLIDSGPAPCDLSFMEVIGQKMRIPNRLKVTEEQEEEEEEKAEDIHLSTLQMQIPERISMGETEMQDIGARPYLYGWFHNNPSITDPPPLSISPNLIFGPSHALNMDRPESPVQTATTQHSSRSRALSENEICLSSVSRRQRNLAHHSSGPKHPFPLPGPGQASFSIHNVCNVLIYVGQKLSEYLMEAVNQKMQRRNRLYNQSLSGRPCSDGINQARYSSMTHDYTVPEGVLENFSVMEIVTLRRQLNKLNRRLQLLEQESRDHARKEFVLYSIIIAACFVNSWLWLRK</sequence>
<keyword evidence="4 9" id="KW-1133">Transmembrane helix</keyword>